<accession>A0A2U3DQP5</accession>
<gene>
    <name evidence="2" type="ORF">PCL_09513</name>
</gene>
<evidence type="ECO:0000313" key="3">
    <source>
        <dbReference type="Proteomes" id="UP000245956"/>
    </source>
</evidence>
<reference evidence="2 3" key="1">
    <citation type="journal article" date="2016" name="Front. Microbiol.">
        <title>Genome and transcriptome sequences reveal the specific parasitism of the nematophagous Purpureocillium lilacinum 36-1.</title>
        <authorList>
            <person name="Xie J."/>
            <person name="Li S."/>
            <person name="Mo C."/>
            <person name="Xiao X."/>
            <person name="Peng D."/>
            <person name="Wang G."/>
            <person name="Xiao Y."/>
        </authorList>
    </citation>
    <scope>NUCLEOTIDE SEQUENCE [LARGE SCALE GENOMIC DNA]</scope>
    <source>
        <strain evidence="2 3">36-1</strain>
    </source>
</reference>
<evidence type="ECO:0000256" key="1">
    <source>
        <dbReference type="SAM" id="MobiDB-lite"/>
    </source>
</evidence>
<feature type="region of interest" description="Disordered" evidence="1">
    <location>
        <begin position="602"/>
        <end position="639"/>
    </location>
</feature>
<organism evidence="2 3">
    <name type="scientific">Purpureocillium lilacinum</name>
    <name type="common">Paecilomyces lilacinus</name>
    <dbReference type="NCBI Taxonomy" id="33203"/>
    <lineage>
        <taxon>Eukaryota</taxon>
        <taxon>Fungi</taxon>
        <taxon>Dikarya</taxon>
        <taxon>Ascomycota</taxon>
        <taxon>Pezizomycotina</taxon>
        <taxon>Sordariomycetes</taxon>
        <taxon>Hypocreomycetidae</taxon>
        <taxon>Hypocreales</taxon>
        <taxon>Ophiocordycipitaceae</taxon>
        <taxon>Purpureocillium</taxon>
    </lineage>
</organism>
<dbReference type="AlphaFoldDB" id="A0A2U3DQP5"/>
<name>A0A2U3DQP5_PURLI</name>
<comment type="caution">
    <text evidence="2">The sequence shown here is derived from an EMBL/GenBank/DDBJ whole genome shotgun (WGS) entry which is preliminary data.</text>
</comment>
<proteinExistence type="predicted"/>
<dbReference type="Proteomes" id="UP000245956">
    <property type="component" value="Unassembled WGS sequence"/>
</dbReference>
<protein>
    <submittedName>
        <fullName evidence="2">Uncharacterized protein</fullName>
    </submittedName>
</protein>
<evidence type="ECO:0000313" key="2">
    <source>
        <dbReference type="EMBL" id="PWI64583.1"/>
    </source>
</evidence>
<sequence>MSTHKLGVSPMRAYELGHCEPCKAQTLSSAKGMIQYFQVEPAHVQEPENQMRGRGKTPFGHALAWRNYLGTVGKSAVTRHQARWSQDGQTLTLGGVTMHVNHVPQLLMSEYRQAHRLLFDELLFGADDIAPVESWRVHDDLDLEEYGGSWLTDKRNAEIPPGAQDALLRQIQSRPGLRQVFEAHVQEFLQRLVTLIHVSPCPPLRAPELLSEKSVMLHVRYHKSQEMTEKPADNIRFLPRAVGDLLLTYLAVVQPLRQTFLRQSKPGALLSPYLWATLGGEVWSDRRVTACLKRACARAETPRLTVAWWRQAAASITKAKLSASQRANFNIHDMEGPEEIEEEFDVVSLAVASNHSVGTFNTAYAGTTTFGHEHAAQPRLPSVGDMAQPAWGRPGSPGKTPTAAMDGAGTTVLVLLAVALRTKMRDRLDKAGVRYYVWHPGLSNKAAPLVIVSAEAAWTERFVEVVLYCQTKELVAELAALLGCPHYTGDDDDDERMDALDRWLGYACHRRHVCPRHWLPLPARPETGRAGRDGALVESTVLLSAAWEPRSEGRPSFLDARSDWKWCMAGDALCVVCPVPHDQRRPTDLEFKLPRLSDLGVGAGDDCRGNGDGDGDDDDDDDTFEADDVTYIGPGEILR</sequence>
<feature type="compositionally biased region" description="Acidic residues" evidence="1">
    <location>
        <begin position="613"/>
        <end position="628"/>
    </location>
</feature>
<dbReference type="EMBL" id="LCWV01000053">
    <property type="protein sequence ID" value="PWI64583.1"/>
    <property type="molecule type" value="Genomic_DNA"/>
</dbReference>